<organism evidence="6 7">
    <name type="scientific">Novosphingobium sediminicola</name>
    <dbReference type="NCBI Taxonomy" id="563162"/>
    <lineage>
        <taxon>Bacteria</taxon>
        <taxon>Pseudomonadati</taxon>
        <taxon>Pseudomonadota</taxon>
        <taxon>Alphaproteobacteria</taxon>
        <taxon>Sphingomonadales</taxon>
        <taxon>Sphingomonadaceae</taxon>
        <taxon>Novosphingobium</taxon>
    </lineage>
</organism>
<reference evidence="6 7" key="1">
    <citation type="submission" date="2020-08" db="EMBL/GenBank/DDBJ databases">
        <title>Genomic Encyclopedia of Type Strains, Phase IV (KMG-IV): sequencing the most valuable type-strain genomes for metagenomic binning, comparative biology and taxonomic classification.</title>
        <authorList>
            <person name="Goeker M."/>
        </authorList>
    </citation>
    <scope>NUCLEOTIDE SEQUENCE [LARGE SCALE GENOMIC DNA]</scope>
    <source>
        <strain evidence="6 7">DSM 27057</strain>
    </source>
</reference>
<dbReference type="CDD" id="cd00383">
    <property type="entry name" value="trans_reg_C"/>
    <property type="match status" value="1"/>
</dbReference>
<evidence type="ECO:0000256" key="3">
    <source>
        <dbReference type="PROSITE-ProRule" id="PRU01091"/>
    </source>
</evidence>
<dbReference type="GO" id="GO:0000156">
    <property type="term" value="F:phosphorelay response regulator activity"/>
    <property type="evidence" value="ECO:0007669"/>
    <property type="project" value="TreeGrafter"/>
</dbReference>
<dbReference type="GO" id="GO:0000976">
    <property type="term" value="F:transcription cis-regulatory region binding"/>
    <property type="evidence" value="ECO:0007669"/>
    <property type="project" value="TreeGrafter"/>
</dbReference>
<dbReference type="PROSITE" id="PS51755">
    <property type="entry name" value="OMPR_PHOB"/>
    <property type="match status" value="1"/>
</dbReference>
<dbReference type="Proteomes" id="UP000548867">
    <property type="component" value="Unassembled WGS sequence"/>
</dbReference>
<dbReference type="PANTHER" id="PTHR48111">
    <property type="entry name" value="REGULATOR OF RPOS"/>
    <property type="match status" value="1"/>
</dbReference>
<protein>
    <submittedName>
        <fullName evidence="6">Two-component system KDP operon response regulator KdpE</fullName>
    </submittedName>
</protein>
<feature type="modified residue" description="4-aspartylphosphate" evidence="2">
    <location>
        <position position="52"/>
    </location>
</feature>
<dbReference type="InterPro" id="IPR039420">
    <property type="entry name" value="WalR-like"/>
</dbReference>
<dbReference type="PROSITE" id="PS50110">
    <property type="entry name" value="RESPONSE_REGULATORY"/>
    <property type="match status" value="1"/>
</dbReference>
<dbReference type="SMART" id="SM00448">
    <property type="entry name" value="REC"/>
    <property type="match status" value="1"/>
</dbReference>
<evidence type="ECO:0000256" key="2">
    <source>
        <dbReference type="PROSITE-ProRule" id="PRU00169"/>
    </source>
</evidence>
<dbReference type="InterPro" id="IPR011006">
    <property type="entry name" value="CheY-like_superfamily"/>
</dbReference>
<comment type="caution">
    <text evidence="6">The sequence shown here is derived from an EMBL/GenBank/DDBJ whole genome shotgun (WGS) entry which is preliminary data.</text>
</comment>
<dbReference type="InterPro" id="IPR001867">
    <property type="entry name" value="OmpR/PhoB-type_DNA-bd"/>
</dbReference>
<accession>A0A7W6CID6</accession>
<proteinExistence type="predicted"/>
<dbReference type="EMBL" id="JACIDX010000006">
    <property type="protein sequence ID" value="MBB3954938.1"/>
    <property type="molecule type" value="Genomic_DNA"/>
</dbReference>
<keyword evidence="7" id="KW-1185">Reference proteome</keyword>
<gene>
    <name evidence="6" type="ORF">GGR38_001887</name>
</gene>
<evidence type="ECO:0000259" key="5">
    <source>
        <dbReference type="PROSITE" id="PS51755"/>
    </source>
</evidence>
<dbReference type="SUPFAM" id="SSF52172">
    <property type="entry name" value="CheY-like"/>
    <property type="match status" value="1"/>
</dbReference>
<dbReference type="AlphaFoldDB" id="A0A7W6CID6"/>
<evidence type="ECO:0000256" key="1">
    <source>
        <dbReference type="ARBA" id="ARBA00023125"/>
    </source>
</evidence>
<dbReference type="RefSeq" id="WP_183624828.1">
    <property type="nucleotide sequence ID" value="NZ_JACIDX010000006.1"/>
</dbReference>
<feature type="DNA-binding region" description="OmpR/PhoB-type" evidence="3">
    <location>
        <begin position="126"/>
        <end position="225"/>
    </location>
</feature>
<evidence type="ECO:0000313" key="6">
    <source>
        <dbReference type="EMBL" id="MBB3954938.1"/>
    </source>
</evidence>
<dbReference type="InterPro" id="IPR036388">
    <property type="entry name" value="WH-like_DNA-bd_sf"/>
</dbReference>
<feature type="domain" description="OmpR/PhoB-type" evidence="5">
    <location>
        <begin position="126"/>
        <end position="225"/>
    </location>
</feature>
<dbReference type="GO" id="GO:0032993">
    <property type="term" value="C:protein-DNA complex"/>
    <property type="evidence" value="ECO:0007669"/>
    <property type="project" value="TreeGrafter"/>
</dbReference>
<evidence type="ECO:0000259" key="4">
    <source>
        <dbReference type="PROSITE" id="PS50110"/>
    </source>
</evidence>
<dbReference type="Pfam" id="PF00072">
    <property type="entry name" value="Response_reg"/>
    <property type="match status" value="1"/>
</dbReference>
<feature type="domain" description="Response regulatory" evidence="4">
    <location>
        <begin position="3"/>
        <end position="115"/>
    </location>
</feature>
<dbReference type="InterPro" id="IPR001789">
    <property type="entry name" value="Sig_transdc_resp-reg_receiver"/>
</dbReference>
<dbReference type="GO" id="GO:0006355">
    <property type="term" value="P:regulation of DNA-templated transcription"/>
    <property type="evidence" value="ECO:0007669"/>
    <property type="project" value="InterPro"/>
</dbReference>
<dbReference type="GO" id="GO:0005829">
    <property type="term" value="C:cytosol"/>
    <property type="evidence" value="ECO:0007669"/>
    <property type="project" value="TreeGrafter"/>
</dbReference>
<keyword evidence="2" id="KW-0597">Phosphoprotein</keyword>
<dbReference type="Gene3D" id="3.40.50.2300">
    <property type="match status" value="1"/>
</dbReference>
<keyword evidence="1 3" id="KW-0238">DNA-binding</keyword>
<dbReference type="Pfam" id="PF00486">
    <property type="entry name" value="Trans_reg_C"/>
    <property type="match status" value="1"/>
</dbReference>
<dbReference type="SMART" id="SM00862">
    <property type="entry name" value="Trans_reg_C"/>
    <property type="match status" value="1"/>
</dbReference>
<sequence length="226" mass="24052">MNRVLVVDDEPAILRLLGAVLARGGYEAAGAATASAALATLRGGGLSAAILDLGLPDRDGLELIPLLRAAHVPVIVLSAREDVGEKVAALDLGASDYITKPFDGEELLARLRVALRQSGHPSGATQEVLAYGPLRIDTARHEASIEGRALTLPPKEFALLQALVEAGGRILTHAALLEKVWGRAHVGDVEYLRVAIRALRLKVEEDPAHPRLIRNEPGIGYRLMEA</sequence>
<evidence type="ECO:0000313" key="7">
    <source>
        <dbReference type="Proteomes" id="UP000548867"/>
    </source>
</evidence>
<name>A0A7W6CID6_9SPHN</name>
<dbReference type="Gene3D" id="1.10.10.10">
    <property type="entry name" value="Winged helix-like DNA-binding domain superfamily/Winged helix DNA-binding domain"/>
    <property type="match status" value="1"/>
</dbReference>
<dbReference type="PANTHER" id="PTHR48111:SF50">
    <property type="entry name" value="KDP OPERON TRANSCRIPTIONAL REGULATORY PROTEIN KDPE"/>
    <property type="match status" value="1"/>
</dbReference>
<dbReference type="Gene3D" id="6.10.250.690">
    <property type="match status" value="1"/>
</dbReference>